<proteinExistence type="predicted"/>
<dbReference type="GeneTree" id="ENSGT00940000164502"/>
<feature type="region of interest" description="Disordered" evidence="1">
    <location>
        <begin position="485"/>
        <end position="518"/>
    </location>
</feature>
<reference evidence="5" key="1">
    <citation type="submission" date="2021-06" db="EMBL/GenBank/DDBJ databases">
        <authorList>
            <consortium name="Wellcome Sanger Institute Data Sharing"/>
        </authorList>
    </citation>
    <scope>NUCLEOTIDE SEQUENCE [LARGE SCALE GENOMIC DNA]</scope>
</reference>
<protein>
    <submittedName>
        <fullName evidence="5">Rho GTPase activating protein 46b</fullName>
    </submittedName>
</protein>
<dbReference type="PROSITE" id="PS51016">
    <property type="entry name" value="MYTH4"/>
    <property type="match status" value="1"/>
</dbReference>
<dbReference type="PROSITE" id="PS50238">
    <property type="entry name" value="RHOGAP"/>
    <property type="match status" value="1"/>
</dbReference>
<dbReference type="GO" id="GO:0007165">
    <property type="term" value="P:signal transduction"/>
    <property type="evidence" value="ECO:0007669"/>
    <property type="project" value="InterPro"/>
</dbReference>
<dbReference type="InterPro" id="IPR038185">
    <property type="entry name" value="MyTH4_dom_sf"/>
</dbReference>
<feature type="compositionally biased region" description="Polar residues" evidence="1">
    <location>
        <begin position="501"/>
        <end position="518"/>
    </location>
</feature>
<evidence type="ECO:0000256" key="2">
    <source>
        <dbReference type="SAM" id="SignalP"/>
    </source>
</evidence>
<evidence type="ECO:0000259" key="4">
    <source>
        <dbReference type="PROSITE" id="PS51016"/>
    </source>
</evidence>
<dbReference type="InterPro" id="IPR000857">
    <property type="entry name" value="MyTH4_dom"/>
</dbReference>
<dbReference type="SUPFAM" id="SSF48350">
    <property type="entry name" value="GTPase activation domain, GAP"/>
    <property type="match status" value="1"/>
</dbReference>
<evidence type="ECO:0000256" key="1">
    <source>
        <dbReference type="SAM" id="MobiDB-lite"/>
    </source>
</evidence>
<feature type="signal peptide" evidence="2">
    <location>
        <begin position="1"/>
        <end position="22"/>
    </location>
</feature>
<evidence type="ECO:0000313" key="6">
    <source>
        <dbReference type="Proteomes" id="UP000694620"/>
    </source>
</evidence>
<evidence type="ECO:0000313" key="5">
    <source>
        <dbReference type="Ensembl" id="ENSECRP00000033899.1"/>
    </source>
</evidence>
<feature type="domain" description="Rho-GAP" evidence="3">
    <location>
        <begin position="841"/>
        <end position="1029"/>
    </location>
</feature>
<feature type="domain" description="MyTH4" evidence="4">
    <location>
        <begin position="640"/>
        <end position="794"/>
    </location>
</feature>
<dbReference type="Pfam" id="PF00784">
    <property type="entry name" value="MyTH4"/>
    <property type="match status" value="1"/>
</dbReference>
<dbReference type="PANTHER" id="PTHR45876">
    <property type="entry name" value="FI04035P"/>
    <property type="match status" value="1"/>
</dbReference>
<dbReference type="Gene3D" id="2.20.70.10">
    <property type="match status" value="1"/>
</dbReference>
<feature type="chain" id="PRO_5034877000" evidence="2">
    <location>
        <begin position="23"/>
        <end position="1034"/>
    </location>
</feature>
<dbReference type="GO" id="GO:0005737">
    <property type="term" value="C:cytoplasm"/>
    <property type="evidence" value="ECO:0007669"/>
    <property type="project" value="TreeGrafter"/>
</dbReference>
<feature type="compositionally biased region" description="Polar residues" evidence="1">
    <location>
        <begin position="413"/>
        <end position="439"/>
    </location>
</feature>
<accession>A0A8C4TQI6</accession>
<sequence>FDYVPFLTCLFFALFSSDWVEILEPRSREHMYVNLVTGECGWEPPANVKVRPSDGNQWWELFDQNNNRFYYYNSLRGFGSKRGSTASSEGRHTPLHIVLPSNFTRCREEPNMDGFIGTLIDWLILSSPILMTDDRFSVSYFRDSPLRWQPAPGSKAAMLVKVNSIGKKQLGSSVNSLQQNGSSSSGHSTAGKLLTGQYPSPQMDKTSVVSKTAGAACDSKQAMQVKKTDNGGFCIVTSNNNSPPTYQQPQRPQVGTPQPASPKYASSPPIYDEPPLDSPIYDEPPVEMEVEAGHHGQSASRFTASHNQQKQAPQQTKLLPHPVSQLQTKHKRNASATEYSPAGRECIKHMINIDSSAKPLPSSPTHTGTSDSLAAAAKFQASQSQKDSAEKKHSWRILEANVLKNIEARHSRQNSLASQEYPTVGTVNYQDSGYSTGPSPSLRRKNRRRQMVGGSQGRPGSVGSSGELFALNDKLMAEMRAVVGRSAASRGSKASLDTEMSENSTPQDSSGYNSNVRTSYHSDAASLPLSQSELLGRQKRTYEKVDSLEKSITSQISLSSPEPIRSPSQAGTLESKANLKNRQQAGNTLNSVSTGYQFPYATLCKPPTDANMVDWASKNLNMHTQGIFRRRVSIANMLSWNRGSIKKPMLITNDRTVKKEACEMYKLVQVYMGDRQARLDHRHVALVIVTKCWTMQGLRDELYVQLVRQTTDNLCFRSLAAGWELMAISLAFFSPSPKFRRYLEGYIQRHLDPSSDKKIMRHIKEQQEMKHKKNSKSRKKRKQNTEEEEEEGLPISTYAKYCFRKLQKVAVTGGKKGLRKPTLEEIDHSKNAILTPSLFGSALEEIMQRQHEMFPNTKLPWVQIQLSECVLALGGAQTEGIFRVPGDIDEVNALKLQVDQWKIPDNLSDPNIPASLLKLWYRELEEPLIPQNFYKQCISNYENPEAAIDVVQALPELNRLVLCYLIHFLQIFAQPVNVSKTKMDVNNLAMVMAPNCLRCQSDDPRIIFENTRKEMSFLRMLIVHLDTSFITGVV</sequence>
<dbReference type="PANTHER" id="PTHR45876:SF6">
    <property type="entry name" value="RHO GTPASE-ACTIVATING PROTEIN 39-LIKE"/>
    <property type="match status" value="1"/>
</dbReference>
<name>A0A8C4TQI6_ERPCA</name>
<dbReference type="SMART" id="SM00324">
    <property type="entry name" value="RhoGAP"/>
    <property type="match status" value="1"/>
</dbReference>
<feature type="region of interest" description="Disordered" evidence="1">
    <location>
        <begin position="412"/>
        <end position="466"/>
    </location>
</feature>
<feature type="compositionally biased region" description="Basic residues" evidence="1">
    <location>
        <begin position="770"/>
        <end position="782"/>
    </location>
</feature>
<dbReference type="SMART" id="SM00139">
    <property type="entry name" value="MyTH4"/>
    <property type="match status" value="1"/>
</dbReference>
<feature type="region of interest" description="Disordered" evidence="1">
    <location>
        <begin position="355"/>
        <end position="392"/>
    </location>
</feature>
<dbReference type="Pfam" id="PF00620">
    <property type="entry name" value="RhoGAP"/>
    <property type="match status" value="1"/>
</dbReference>
<feature type="compositionally biased region" description="Low complexity" evidence="1">
    <location>
        <begin position="171"/>
        <end position="188"/>
    </location>
</feature>
<keyword evidence="6" id="KW-1185">Reference proteome</keyword>
<reference evidence="5" key="3">
    <citation type="submission" date="2025-09" db="UniProtKB">
        <authorList>
            <consortium name="Ensembl"/>
        </authorList>
    </citation>
    <scope>IDENTIFICATION</scope>
</reference>
<feature type="region of interest" description="Disordered" evidence="1">
    <location>
        <begin position="765"/>
        <end position="790"/>
    </location>
</feature>
<keyword evidence="2" id="KW-0732">Signal</keyword>
<evidence type="ECO:0000259" key="3">
    <source>
        <dbReference type="PROSITE" id="PS50238"/>
    </source>
</evidence>
<organism evidence="5 6">
    <name type="scientific">Erpetoichthys calabaricus</name>
    <name type="common">Rope fish</name>
    <name type="synonym">Calamoichthys calabaricus</name>
    <dbReference type="NCBI Taxonomy" id="27687"/>
    <lineage>
        <taxon>Eukaryota</taxon>
        <taxon>Metazoa</taxon>
        <taxon>Chordata</taxon>
        <taxon>Craniata</taxon>
        <taxon>Vertebrata</taxon>
        <taxon>Euteleostomi</taxon>
        <taxon>Actinopterygii</taxon>
        <taxon>Polypteriformes</taxon>
        <taxon>Polypteridae</taxon>
        <taxon>Erpetoichthys</taxon>
    </lineage>
</organism>
<dbReference type="GO" id="GO:0005856">
    <property type="term" value="C:cytoskeleton"/>
    <property type="evidence" value="ECO:0007669"/>
    <property type="project" value="InterPro"/>
</dbReference>
<dbReference type="Gene3D" id="1.25.40.530">
    <property type="entry name" value="MyTH4 domain"/>
    <property type="match status" value="1"/>
</dbReference>
<feature type="compositionally biased region" description="Polar residues" evidence="1">
    <location>
        <begin position="297"/>
        <end position="317"/>
    </location>
</feature>
<feature type="region of interest" description="Disordered" evidence="1">
    <location>
        <begin position="234"/>
        <end position="318"/>
    </location>
</feature>
<dbReference type="GO" id="GO:0005096">
    <property type="term" value="F:GTPase activator activity"/>
    <property type="evidence" value="ECO:0007669"/>
    <property type="project" value="TreeGrafter"/>
</dbReference>
<dbReference type="FunFam" id="1.10.555.10:FF:000011">
    <property type="entry name" value="Rho GTPase-activating protein 39"/>
    <property type="match status" value="1"/>
</dbReference>
<feature type="compositionally biased region" description="Low complexity" evidence="1">
    <location>
        <begin position="485"/>
        <end position="495"/>
    </location>
</feature>
<dbReference type="InterPro" id="IPR000198">
    <property type="entry name" value="RhoGAP_dom"/>
</dbReference>
<reference evidence="5" key="2">
    <citation type="submission" date="2025-08" db="UniProtKB">
        <authorList>
            <consortium name="Ensembl"/>
        </authorList>
    </citation>
    <scope>IDENTIFICATION</scope>
</reference>
<feature type="compositionally biased region" description="Low complexity" evidence="1">
    <location>
        <begin position="370"/>
        <end position="386"/>
    </location>
</feature>
<feature type="compositionally biased region" description="Polar residues" evidence="1">
    <location>
        <begin position="197"/>
        <end position="207"/>
    </location>
</feature>
<feature type="compositionally biased region" description="Polar residues" evidence="1">
    <location>
        <begin position="236"/>
        <end position="258"/>
    </location>
</feature>
<feature type="region of interest" description="Disordered" evidence="1">
    <location>
        <begin position="171"/>
        <end position="207"/>
    </location>
</feature>
<dbReference type="AlphaFoldDB" id="A0A8C4TQI6"/>
<dbReference type="CDD" id="cd04389">
    <property type="entry name" value="RhoGAP_KIAA1688"/>
    <property type="match status" value="1"/>
</dbReference>
<dbReference type="Ensembl" id="ENSECRT00000034633.1">
    <property type="protein sequence ID" value="ENSECRP00000033899.1"/>
    <property type="gene ID" value="ENSECRG00000022915.1"/>
</dbReference>
<dbReference type="InterPro" id="IPR008936">
    <property type="entry name" value="Rho_GTPase_activation_prot"/>
</dbReference>
<dbReference type="Gene3D" id="1.10.555.10">
    <property type="entry name" value="Rho GTPase activation protein"/>
    <property type="match status" value="1"/>
</dbReference>
<dbReference type="Proteomes" id="UP000694620">
    <property type="component" value="Chromosome 10"/>
</dbReference>